<evidence type="ECO:0000313" key="12">
    <source>
        <dbReference type="WBParaSite" id="EgrG_000748600"/>
    </source>
</evidence>
<dbReference type="PRINTS" id="PR01349">
    <property type="entry name" value="WNTPROTEIN"/>
</dbReference>
<dbReference type="CDD" id="cd13113">
    <property type="entry name" value="Wnt"/>
    <property type="match status" value="1"/>
</dbReference>
<reference evidence="12" key="3">
    <citation type="submission" date="2020-10" db="UniProtKB">
        <authorList>
            <consortium name="WormBaseParasite"/>
        </authorList>
    </citation>
    <scope>IDENTIFICATION</scope>
</reference>
<dbReference type="AlphaFoldDB" id="A0A068W9K4"/>
<dbReference type="OrthoDB" id="5945655at2759"/>
<evidence type="ECO:0000256" key="5">
    <source>
        <dbReference type="ARBA" id="ARBA00022530"/>
    </source>
</evidence>
<keyword evidence="8" id="KW-0449">Lipoprotein</keyword>
<keyword evidence="3 9" id="KW-0217">Developmental protein</keyword>
<dbReference type="PANTHER" id="PTHR12027">
    <property type="entry name" value="WNT RELATED"/>
    <property type="match status" value="1"/>
</dbReference>
<accession>A0A068W9K4</accession>
<evidence type="ECO:0000256" key="1">
    <source>
        <dbReference type="ARBA" id="ARBA00004498"/>
    </source>
</evidence>
<comment type="function">
    <text evidence="9">Ligand for members of the frizzled family of seven transmembrane receptors.</text>
</comment>
<dbReference type="InterPro" id="IPR018161">
    <property type="entry name" value="Wnt_CS"/>
</dbReference>
<dbReference type="Proteomes" id="UP000492820">
    <property type="component" value="Unassembled WGS sequence"/>
</dbReference>
<dbReference type="Pfam" id="PF00110">
    <property type="entry name" value="wnt"/>
    <property type="match status" value="1"/>
</dbReference>
<evidence type="ECO:0000256" key="7">
    <source>
        <dbReference type="ARBA" id="ARBA00023157"/>
    </source>
</evidence>
<dbReference type="Gene3D" id="3.30.2460.20">
    <property type="match status" value="1"/>
</dbReference>
<dbReference type="GO" id="GO:0045165">
    <property type="term" value="P:cell fate commitment"/>
    <property type="evidence" value="ECO:0007669"/>
    <property type="project" value="TreeGrafter"/>
</dbReference>
<dbReference type="GO" id="GO:0005615">
    <property type="term" value="C:extracellular space"/>
    <property type="evidence" value="ECO:0007669"/>
    <property type="project" value="TreeGrafter"/>
</dbReference>
<gene>
    <name evidence="10" type="ORF">EgrG_000748600</name>
</gene>
<comment type="subcellular location">
    <subcellularLocation>
        <location evidence="1 9">Secreted</location>
        <location evidence="1 9">Extracellular space</location>
        <location evidence="1 9">Extracellular matrix</location>
    </subcellularLocation>
</comment>
<keyword evidence="4" id="KW-0964">Secreted</keyword>
<evidence type="ECO:0000256" key="8">
    <source>
        <dbReference type="ARBA" id="ARBA00023288"/>
    </source>
</evidence>
<keyword evidence="6 9" id="KW-0879">Wnt signaling pathway</keyword>
<dbReference type="InterPro" id="IPR043158">
    <property type="entry name" value="Wnt_C"/>
</dbReference>
<dbReference type="PROSITE" id="PS00246">
    <property type="entry name" value="WNT1"/>
    <property type="match status" value="1"/>
</dbReference>
<organism evidence="10">
    <name type="scientific">Echinococcus granulosus</name>
    <name type="common">Hydatid tapeworm</name>
    <dbReference type="NCBI Taxonomy" id="6210"/>
    <lineage>
        <taxon>Eukaryota</taxon>
        <taxon>Metazoa</taxon>
        <taxon>Spiralia</taxon>
        <taxon>Lophotrochozoa</taxon>
        <taxon>Platyhelminthes</taxon>
        <taxon>Cestoda</taxon>
        <taxon>Eucestoda</taxon>
        <taxon>Cyclophyllidea</taxon>
        <taxon>Taeniidae</taxon>
        <taxon>Echinococcus</taxon>
        <taxon>Echinococcus granulosus group</taxon>
    </lineage>
</organism>
<sequence length="532" mass="59766">MRQVRMPNDLQASILALILAVLLPPIFTFPPHFVTPSPAILRRILRAPLPGRLTTPSAITFHKLRSVTPQLSPLEMAIDSTFGFVASEEASEAACQRISGLSNHQRNLCRRNPGLIWALIDGTQLGLYECVHQFKHERWNCSMARVILGRPQSEALPLSKDPSPTTNLIGELQKTLEKGTRETAFVTAAWAAGAVQAVTRACSRGRISTCDCDISRRGGLKAADSEGAFTWGGCSDPIRFGMRLVRLLQEPRITSAKDADSRRRLRIHALGGKKSDTREKRGSDDDVMARCLIDVHNQKVGRRFIWQSREKKCKCHGVSGACTLRTCWQRVGAFRGVGDLLKKAYSNALQVSFDAATRQLRRLADPLYFGGMPLPAGHLMKRSTSWFVGSNGGNPLAWQRRRRETQFGEKWIKRQKDKLVYLDYSPDYCKADHRIGHFGVAGRQCDVDIPNSPNSCSKICCGRGYDTFEVDTKEKCGCKFVWCCEVKCKMCHRKDRINRCKPESTALSRRIDELLNVSSISLWRGQRRKSKF</sequence>
<dbReference type="EMBL" id="LK028576">
    <property type="protein sequence ID" value="CDS15084.1"/>
    <property type="molecule type" value="Genomic_DNA"/>
</dbReference>
<dbReference type="WBParaSite" id="EgrG_000748600">
    <property type="protein sequence ID" value="EgrG_000748600"/>
    <property type="gene ID" value="EgrG_000748600"/>
</dbReference>
<evidence type="ECO:0000256" key="2">
    <source>
        <dbReference type="ARBA" id="ARBA00005683"/>
    </source>
</evidence>
<dbReference type="GO" id="GO:0005109">
    <property type="term" value="F:frizzled binding"/>
    <property type="evidence" value="ECO:0007669"/>
    <property type="project" value="TreeGrafter"/>
</dbReference>
<evidence type="ECO:0000256" key="3">
    <source>
        <dbReference type="ARBA" id="ARBA00022473"/>
    </source>
</evidence>
<evidence type="ECO:0000256" key="4">
    <source>
        <dbReference type="ARBA" id="ARBA00022525"/>
    </source>
</evidence>
<name>A0A068W9K4_ECHGR</name>
<proteinExistence type="inferred from homology"/>
<evidence type="ECO:0000256" key="9">
    <source>
        <dbReference type="RuleBase" id="RU003500"/>
    </source>
</evidence>
<evidence type="ECO:0000256" key="6">
    <source>
        <dbReference type="ARBA" id="ARBA00022687"/>
    </source>
</evidence>
<evidence type="ECO:0000313" key="11">
    <source>
        <dbReference type="Proteomes" id="UP000492820"/>
    </source>
</evidence>
<dbReference type="PANTHER" id="PTHR12027:SF97">
    <property type="entry name" value="PROTEIN WNT-4"/>
    <property type="match status" value="1"/>
</dbReference>
<keyword evidence="5" id="KW-0272">Extracellular matrix</keyword>
<evidence type="ECO:0000313" key="10">
    <source>
        <dbReference type="EMBL" id="CDS15084.1"/>
    </source>
</evidence>
<reference evidence="10" key="2">
    <citation type="submission" date="2014-06" db="EMBL/GenBank/DDBJ databases">
        <authorList>
            <person name="Aslett M."/>
        </authorList>
    </citation>
    <scope>NUCLEOTIDE SEQUENCE</scope>
</reference>
<comment type="similarity">
    <text evidence="2 9">Belongs to the Wnt family.</text>
</comment>
<keyword evidence="7" id="KW-1015">Disulfide bond</keyword>
<dbReference type="GO" id="GO:0060070">
    <property type="term" value="P:canonical Wnt signaling pathway"/>
    <property type="evidence" value="ECO:0007669"/>
    <property type="project" value="TreeGrafter"/>
</dbReference>
<dbReference type="GO" id="GO:0005125">
    <property type="term" value="F:cytokine activity"/>
    <property type="evidence" value="ECO:0007669"/>
    <property type="project" value="TreeGrafter"/>
</dbReference>
<protein>
    <recommendedName>
        <fullName evidence="9">Protein Wnt</fullName>
    </recommendedName>
</protein>
<dbReference type="InterPro" id="IPR005817">
    <property type="entry name" value="Wnt"/>
</dbReference>
<reference evidence="10 11" key="1">
    <citation type="journal article" date="2013" name="Nature">
        <title>The genomes of four tapeworm species reveal adaptations to parasitism.</title>
        <authorList>
            <person name="Tsai I.J."/>
            <person name="Zarowiecki M."/>
            <person name="Holroyd N."/>
            <person name="Garciarrubio A."/>
            <person name="Sanchez-Flores A."/>
            <person name="Brooks K.L."/>
            <person name="Tracey A."/>
            <person name="Bobes R.J."/>
            <person name="Fragoso G."/>
            <person name="Sciutto E."/>
            <person name="Aslett M."/>
            <person name="Beasley H."/>
            <person name="Bennett H.M."/>
            <person name="Cai J."/>
            <person name="Camicia F."/>
            <person name="Clark R."/>
            <person name="Cucher M."/>
            <person name="De Silva N."/>
            <person name="Day T.A."/>
            <person name="Deplazes P."/>
            <person name="Estrada K."/>
            <person name="Fernandez C."/>
            <person name="Holland P.W."/>
            <person name="Hou J."/>
            <person name="Hu S."/>
            <person name="Huckvale T."/>
            <person name="Hung S.S."/>
            <person name="Kamenetzky L."/>
            <person name="Keane J.A."/>
            <person name="Kiss F."/>
            <person name="Koziol U."/>
            <person name="Lambert O."/>
            <person name="Liu K."/>
            <person name="Luo X."/>
            <person name="Luo Y."/>
            <person name="Macchiaroli N."/>
            <person name="Nichol S."/>
            <person name="Paps J."/>
            <person name="Parkinson J."/>
            <person name="Pouchkina-Stantcheva N."/>
            <person name="Riddiford N."/>
            <person name="Rosenzvit M."/>
            <person name="Salinas G."/>
            <person name="Wasmuth J.D."/>
            <person name="Zamanian M."/>
            <person name="Zheng Y."/>
            <person name="Cai X."/>
            <person name="Soberon X."/>
            <person name="Olson P.D."/>
            <person name="Laclette J.P."/>
            <person name="Brehm K."/>
            <person name="Berriman M."/>
            <person name="Garciarrubio A."/>
            <person name="Bobes R.J."/>
            <person name="Fragoso G."/>
            <person name="Sanchez-Flores A."/>
            <person name="Estrada K."/>
            <person name="Cevallos M.A."/>
            <person name="Morett E."/>
            <person name="Gonzalez V."/>
            <person name="Portillo T."/>
            <person name="Ochoa-Leyva A."/>
            <person name="Jose M.V."/>
            <person name="Sciutto E."/>
            <person name="Landa A."/>
            <person name="Jimenez L."/>
            <person name="Valdes V."/>
            <person name="Carrero J.C."/>
            <person name="Larralde C."/>
            <person name="Morales-Montor J."/>
            <person name="Limon-Lason J."/>
            <person name="Soberon X."/>
            <person name="Laclette J.P."/>
        </authorList>
    </citation>
    <scope>NUCLEOTIDE SEQUENCE [LARGE SCALE GENOMIC DNA]</scope>
</reference>
<dbReference type="SMART" id="SM00097">
    <property type="entry name" value="WNT1"/>
    <property type="match status" value="1"/>
</dbReference>
<dbReference type="GO" id="GO:0030182">
    <property type="term" value="P:neuron differentiation"/>
    <property type="evidence" value="ECO:0007669"/>
    <property type="project" value="TreeGrafter"/>
</dbReference>